<dbReference type="GO" id="GO:0000287">
    <property type="term" value="F:magnesium ion binding"/>
    <property type="evidence" value="ECO:0007669"/>
    <property type="project" value="InterPro"/>
</dbReference>
<keyword evidence="15" id="KW-1185">Reference proteome</keyword>
<feature type="domain" description="Thiamine pyrophosphate enzyme TPP-binding" evidence="12">
    <location>
        <begin position="396"/>
        <end position="547"/>
    </location>
</feature>
<evidence type="ECO:0000256" key="8">
    <source>
        <dbReference type="ARBA" id="ARBA00044454"/>
    </source>
</evidence>
<evidence type="ECO:0000256" key="7">
    <source>
        <dbReference type="ARBA" id="ARBA00044451"/>
    </source>
</evidence>
<keyword evidence="4" id="KW-0460">Magnesium</keyword>
<dbReference type="PANTHER" id="PTHR43710">
    <property type="entry name" value="2-HYDROXYACYL-COA LYASE"/>
    <property type="match status" value="1"/>
</dbReference>
<evidence type="ECO:0000256" key="10">
    <source>
        <dbReference type="RuleBase" id="RU362132"/>
    </source>
</evidence>
<evidence type="ECO:0000256" key="5">
    <source>
        <dbReference type="ARBA" id="ARBA00023052"/>
    </source>
</evidence>
<dbReference type="InterPro" id="IPR012001">
    <property type="entry name" value="Thiamin_PyroP_enz_TPP-bd_dom"/>
</dbReference>
<keyword evidence="5 10" id="KW-0786">Thiamine pyrophosphate</keyword>
<dbReference type="GO" id="GO:0106359">
    <property type="term" value="F:2-hydroxyacyl-CoA lyase activity"/>
    <property type="evidence" value="ECO:0007669"/>
    <property type="project" value="UniProtKB-EC"/>
</dbReference>
<keyword evidence="6" id="KW-0456">Lyase</keyword>
<feature type="domain" description="Thiamine pyrophosphate enzyme N-terminal TPP-binding" evidence="13">
    <location>
        <begin position="9"/>
        <end position="123"/>
    </location>
</feature>
<dbReference type="GO" id="GO:0001561">
    <property type="term" value="P:fatty acid alpha-oxidation"/>
    <property type="evidence" value="ECO:0007669"/>
    <property type="project" value="TreeGrafter"/>
</dbReference>
<dbReference type="FunFam" id="3.40.50.1220:FF:000006">
    <property type="entry name" value="2-hydroxyacyl-CoA lyase 1"/>
    <property type="match status" value="1"/>
</dbReference>
<dbReference type="Gene3D" id="3.40.50.1220">
    <property type="entry name" value="TPP-binding domain"/>
    <property type="match status" value="1"/>
</dbReference>
<evidence type="ECO:0000259" key="12">
    <source>
        <dbReference type="Pfam" id="PF02775"/>
    </source>
</evidence>
<dbReference type="AlphaFoldDB" id="A0A1X2HM26"/>
<dbReference type="InterPro" id="IPR029061">
    <property type="entry name" value="THDP-binding"/>
</dbReference>
<dbReference type="SUPFAM" id="SSF52467">
    <property type="entry name" value="DHS-like NAD/FAD-binding domain"/>
    <property type="match status" value="1"/>
</dbReference>
<dbReference type="SUPFAM" id="SSF52518">
    <property type="entry name" value="Thiamin diphosphate-binding fold (THDP-binding)"/>
    <property type="match status" value="2"/>
</dbReference>
<dbReference type="Proteomes" id="UP000242180">
    <property type="component" value="Unassembled WGS sequence"/>
</dbReference>
<feature type="domain" description="Thiamine pyrophosphate enzyme central" evidence="11">
    <location>
        <begin position="202"/>
        <end position="331"/>
    </location>
</feature>
<dbReference type="Pfam" id="PF02775">
    <property type="entry name" value="TPP_enzyme_C"/>
    <property type="match status" value="1"/>
</dbReference>
<reference evidence="14 15" key="1">
    <citation type="submission" date="2016-07" db="EMBL/GenBank/DDBJ databases">
        <title>Pervasive Adenine N6-methylation of Active Genes in Fungi.</title>
        <authorList>
            <consortium name="DOE Joint Genome Institute"/>
            <person name="Mondo S.J."/>
            <person name="Dannebaum R.O."/>
            <person name="Kuo R.C."/>
            <person name="Labutti K."/>
            <person name="Haridas S."/>
            <person name="Kuo A."/>
            <person name="Salamov A."/>
            <person name="Ahrendt S.R."/>
            <person name="Lipzen A."/>
            <person name="Sullivan W."/>
            <person name="Andreopoulos W.B."/>
            <person name="Clum A."/>
            <person name="Lindquist E."/>
            <person name="Daum C."/>
            <person name="Ramamoorthy G.K."/>
            <person name="Gryganskyi A."/>
            <person name="Culley D."/>
            <person name="Magnuson J.K."/>
            <person name="James T.Y."/>
            <person name="O'Malley M.A."/>
            <person name="Stajich J.E."/>
            <person name="Spatafora J.W."/>
            <person name="Visel A."/>
            <person name="Grigoriev I.V."/>
        </authorList>
    </citation>
    <scope>NUCLEOTIDE SEQUENCE [LARGE SCALE GENOMIC DNA]</scope>
    <source>
        <strain evidence="14 15">NRRL 2496</strain>
    </source>
</reference>
<sequence>MSSQEQSVSGAELIAATLKQQGVEVVFGIVGIPVIEVAEACIAAGIEFVAFRNEQSAAYAASAYGYLSGKPGVCLTVGGPGVIHALAGVANAKVNCWPMVLLAGSSDTDQVDMGAFQELDQVEACRPYCKYSARPMSIDKIPSTVEKALRYALYGRPGASYVDLPGNFIQYRIQNKEAIQDVVSAVRPVITAPKSMADPAYLNEALQLLRGAKSPLIVLGKGAAYARAEKEIQQLVEATQAPFLPTPMGKGILSDAHPLCVSAARSKALKDADVVLLIGARLNWILHYGQSPRWSNNVKFIHIDILPEEAGNNGADSLALIGDIRSVVSQLLQQPLPRLDAQNAYRQALLEKVKQNVAKSKAAQNAPSGDVMTYQSAYTVIKDILPQNDIVYVSEGANTMDIARSFFDVHEPRIRLDAGTFATMGVGMGYAIAAQTYYRDKRVVSIVGDSAFGFSAMELETAVRSKLPLIILVINNNGIYHGLDAKEFEDSRTSKTLPSTALLPDTRYDMISVACGGKGWLARNQAELGTALKEALQVKDTTSVINVLIRPGGRTKLEFGWMNKSESKAKI</sequence>
<dbReference type="Pfam" id="PF00205">
    <property type="entry name" value="TPP_enzyme_M"/>
    <property type="match status" value="1"/>
</dbReference>
<protein>
    <recommendedName>
        <fullName evidence="9">2-hydroxyacyl-CoA lyase</fullName>
        <ecNumber evidence="9">4.1.2.63</ecNumber>
    </recommendedName>
</protein>
<dbReference type="InParanoid" id="A0A1X2HM26"/>
<evidence type="ECO:0000256" key="6">
    <source>
        <dbReference type="ARBA" id="ARBA00023239"/>
    </source>
</evidence>
<dbReference type="FunCoup" id="A0A1X2HM26">
    <property type="interactions" value="240"/>
</dbReference>
<comment type="caution">
    <text evidence="14">The sequence shown here is derived from an EMBL/GenBank/DDBJ whole genome shotgun (WGS) entry which is preliminary data.</text>
</comment>
<evidence type="ECO:0000256" key="1">
    <source>
        <dbReference type="ARBA" id="ARBA00001964"/>
    </source>
</evidence>
<dbReference type="EMBL" id="MCGN01000002">
    <property type="protein sequence ID" value="ORZ00453.1"/>
    <property type="molecule type" value="Genomic_DNA"/>
</dbReference>
<dbReference type="OrthoDB" id="10006023at2759"/>
<dbReference type="CDD" id="cd02004">
    <property type="entry name" value="TPP_BZL_OCoD_HPCL"/>
    <property type="match status" value="1"/>
</dbReference>
<evidence type="ECO:0000256" key="3">
    <source>
        <dbReference type="ARBA" id="ARBA00022723"/>
    </source>
</evidence>
<dbReference type="EC" id="4.1.2.63" evidence="9"/>
<evidence type="ECO:0000313" key="15">
    <source>
        <dbReference type="Proteomes" id="UP000242180"/>
    </source>
</evidence>
<dbReference type="Gene3D" id="3.40.50.970">
    <property type="match status" value="2"/>
</dbReference>
<dbReference type="InterPro" id="IPR045025">
    <property type="entry name" value="HACL1-like"/>
</dbReference>
<comment type="catalytic activity">
    <reaction evidence="7">
        <text>a 2-hydroxy-3-methyl fatty acyl-CoA = a 2-methyl-branched fatty aldehyde + formyl-CoA</text>
        <dbReference type="Rhea" id="RHEA:25375"/>
        <dbReference type="ChEBI" id="CHEBI:49188"/>
        <dbReference type="ChEBI" id="CHEBI:57376"/>
        <dbReference type="ChEBI" id="CHEBI:58783"/>
        <dbReference type="EC" id="4.1.2.63"/>
    </reaction>
    <physiologicalReaction direction="left-to-right" evidence="7">
        <dbReference type="Rhea" id="RHEA:25376"/>
    </physiologicalReaction>
</comment>
<evidence type="ECO:0000313" key="14">
    <source>
        <dbReference type="EMBL" id="ORZ00453.1"/>
    </source>
</evidence>
<dbReference type="FunFam" id="3.40.50.970:FF:000038">
    <property type="entry name" value="2-hydroxyacyl-CoA lyase 1 isoform X1"/>
    <property type="match status" value="1"/>
</dbReference>
<evidence type="ECO:0000256" key="9">
    <source>
        <dbReference type="ARBA" id="ARBA00044518"/>
    </source>
</evidence>
<name>A0A1X2HM26_SYNRA</name>
<evidence type="ECO:0000259" key="11">
    <source>
        <dbReference type="Pfam" id="PF00205"/>
    </source>
</evidence>
<organism evidence="14 15">
    <name type="scientific">Syncephalastrum racemosum</name>
    <name type="common">Filamentous fungus</name>
    <dbReference type="NCBI Taxonomy" id="13706"/>
    <lineage>
        <taxon>Eukaryota</taxon>
        <taxon>Fungi</taxon>
        <taxon>Fungi incertae sedis</taxon>
        <taxon>Mucoromycota</taxon>
        <taxon>Mucoromycotina</taxon>
        <taxon>Mucoromycetes</taxon>
        <taxon>Mucorales</taxon>
        <taxon>Syncephalastraceae</taxon>
        <taxon>Syncephalastrum</taxon>
    </lineage>
</organism>
<dbReference type="InterPro" id="IPR011766">
    <property type="entry name" value="TPP_enzyme_TPP-bd"/>
</dbReference>
<gene>
    <name evidence="14" type="ORF">BCR43DRAFT_485242</name>
</gene>
<accession>A0A1X2HM26</accession>
<evidence type="ECO:0000256" key="2">
    <source>
        <dbReference type="ARBA" id="ARBA00007812"/>
    </source>
</evidence>
<evidence type="ECO:0000256" key="4">
    <source>
        <dbReference type="ARBA" id="ARBA00022842"/>
    </source>
</evidence>
<dbReference type="NCBIfam" id="NF006721">
    <property type="entry name" value="PRK09259.1"/>
    <property type="match status" value="1"/>
</dbReference>
<comment type="similarity">
    <text evidence="2 10">Belongs to the TPP enzyme family.</text>
</comment>
<keyword evidence="3" id="KW-0479">Metal-binding</keyword>
<dbReference type="STRING" id="13706.A0A1X2HM26"/>
<dbReference type="GO" id="GO:0005777">
    <property type="term" value="C:peroxisome"/>
    <property type="evidence" value="ECO:0007669"/>
    <property type="project" value="EnsemblFungi"/>
</dbReference>
<dbReference type="Pfam" id="PF02776">
    <property type="entry name" value="TPP_enzyme_N"/>
    <property type="match status" value="1"/>
</dbReference>
<comment type="catalytic activity">
    <reaction evidence="8">
        <text>an (R)-2-hydroxy-long-chain-fatty acyl-CoA = a long-chain fatty aldehyde + formyl-CoA</text>
        <dbReference type="Rhea" id="RHEA:67444"/>
        <dbReference type="ChEBI" id="CHEBI:17176"/>
        <dbReference type="ChEBI" id="CHEBI:57376"/>
        <dbReference type="ChEBI" id="CHEBI:170012"/>
        <dbReference type="EC" id="4.1.2.63"/>
    </reaction>
    <physiologicalReaction direction="left-to-right" evidence="8">
        <dbReference type="Rhea" id="RHEA:67445"/>
    </physiologicalReaction>
</comment>
<proteinExistence type="inferred from homology"/>
<comment type="cofactor">
    <cofactor evidence="1">
        <name>thiamine diphosphate</name>
        <dbReference type="ChEBI" id="CHEBI:58937"/>
    </cofactor>
</comment>
<evidence type="ECO:0000259" key="13">
    <source>
        <dbReference type="Pfam" id="PF02776"/>
    </source>
</evidence>
<dbReference type="OMA" id="PGPYGCL"/>
<dbReference type="PANTHER" id="PTHR43710:SF2">
    <property type="entry name" value="2-HYDROXYACYL-COA LYASE 1"/>
    <property type="match status" value="1"/>
</dbReference>
<dbReference type="InterPro" id="IPR029035">
    <property type="entry name" value="DHS-like_NAD/FAD-binding_dom"/>
</dbReference>
<dbReference type="CDD" id="cd07035">
    <property type="entry name" value="TPP_PYR_POX_like"/>
    <property type="match status" value="1"/>
</dbReference>
<dbReference type="SMR" id="A0A1X2HM26"/>
<dbReference type="GO" id="GO:0030976">
    <property type="term" value="F:thiamine pyrophosphate binding"/>
    <property type="evidence" value="ECO:0007669"/>
    <property type="project" value="InterPro"/>
</dbReference>
<dbReference type="InterPro" id="IPR012000">
    <property type="entry name" value="Thiamin_PyroP_enz_cen_dom"/>
</dbReference>